<gene>
    <name evidence="6" type="ORF">MFLAVUS_000829</name>
</gene>
<dbReference type="InterPro" id="IPR011701">
    <property type="entry name" value="MFS"/>
</dbReference>
<feature type="transmembrane region" description="Helical" evidence="5">
    <location>
        <begin position="269"/>
        <end position="289"/>
    </location>
</feature>
<dbReference type="InterPro" id="IPR049680">
    <property type="entry name" value="FLVCR1-2_SLC49-like"/>
</dbReference>
<reference evidence="6 7" key="1">
    <citation type="submission" date="2024-04" db="EMBL/GenBank/DDBJ databases">
        <title>genome sequences of Mucor flavus KT1a and Helicostylum pulchrum KT1b strains isolated from the surface of a dry-aged beef.</title>
        <authorList>
            <person name="Toyotome T."/>
            <person name="Hosono M."/>
            <person name="Torimaru M."/>
            <person name="Fukuda K."/>
            <person name="Mikami N."/>
        </authorList>
    </citation>
    <scope>NUCLEOTIDE SEQUENCE [LARGE SCALE GENOMIC DNA]</scope>
    <source>
        <strain evidence="6 7">KT1a</strain>
    </source>
</reference>
<name>A0ABP9YKU0_9FUNG</name>
<evidence type="ECO:0000313" key="6">
    <source>
        <dbReference type="EMBL" id="GAA5807468.1"/>
    </source>
</evidence>
<feature type="transmembrane region" description="Helical" evidence="5">
    <location>
        <begin position="431"/>
        <end position="452"/>
    </location>
</feature>
<evidence type="ECO:0000256" key="1">
    <source>
        <dbReference type="ARBA" id="ARBA00004141"/>
    </source>
</evidence>
<dbReference type="Pfam" id="PF07690">
    <property type="entry name" value="MFS_1"/>
    <property type="match status" value="1"/>
</dbReference>
<feature type="transmembrane region" description="Helical" evidence="5">
    <location>
        <begin position="309"/>
        <end position="327"/>
    </location>
</feature>
<organism evidence="6 7">
    <name type="scientific">Mucor flavus</name>
    <dbReference type="NCBI Taxonomy" id="439312"/>
    <lineage>
        <taxon>Eukaryota</taxon>
        <taxon>Fungi</taxon>
        <taxon>Fungi incertae sedis</taxon>
        <taxon>Mucoromycota</taxon>
        <taxon>Mucoromycotina</taxon>
        <taxon>Mucoromycetes</taxon>
        <taxon>Mucorales</taxon>
        <taxon>Mucorineae</taxon>
        <taxon>Mucoraceae</taxon>
        <taxon>Mucor</taxon>
    </lineage>
</organism>
<dbReference type="EMBL" id="BAABUK010000002">
    <property type="protein sequence ID" value="GAA5807468.1"/>
    <property type="molecule type" value="Genomic_DNA"/>
</dbReference>
<proteinExistence type="predicted"/>
<dbReference type="SUPFAM" id="SSF103473">
    <property type="entry name" value="MFS general substrate transporter"/>
    <property type="match status" value="1"/>
</dbReference>
<dbReference type="Gene3D" id="1.20.1250.20">
    <property type="entry name" value="MFS general substrate transporter like domains"/>
    <property type="match status" value="2"/>
</dbReference>
<keyword evidence="2 5" id="KW-0812">Transmembrane</keyword>
<dbReference type="InterPro" id="IPR036259">
    <property type="entry name" value="MFS_trans_sf"/>
</dbReference>
<dbReference type="PANTHER" id="PTHR10924">
    <property type="entry name" value="MAJOR FACILITATOR SUPERFAMILY PROTEIN-RELATED"/>
    <property type="match status" value="1"/>
</dbReference>
<comment type="caution">
    <text evidence="6">The sequence shown here is derived from an EMBL/GenBank/DDBJ whole genome shotgun (WGS) entry which is preliminary data.</text>
</comment>
<evidence type="ECO:0000256" key="4">
    <source>
        <dbReference type="ARBA" id="ARBA00023136"/>
    </source>
</evidence>
<dbReference type="Proteomes" id="UP001473302">
    <property type="component" value="Unassembled WGS sequence"/>
</dbReference>
<protein>
    <submittedName>
        <fullName evidence="6">Uncharacterized protein</fullName>
    </submittedName>
</protein>
<evidence type="ECO:0000256" key="5">
    <source>
        <dbReference type="SAM" id="Phobius"/>
    </source>
</evidence>
<evidence type="ECO:0000256" key="2">
    <source>
        <dbReference type="ARBA" id="ARBA00022692"/>
    </source>
</evidence>
<feature type="transmembrane region" description="Helical" evidence="5">
    <location>
        <begin position="130"/>
        <end position="154"/>
    </location>
</feature>
<keyword evidence="3 5" id="KW-1133">Transmembrane helix</keyword>
<evidence type="ECO:0000256" key="3">
    <source>
        <dbReference type="ARBA" id="ARBA00022989"/>
    </source>
</evidence>
<comment type="subcellular location">
    <subcellularLocation>
        <location evidence="1">Membrane</location>
        <topology evidence="1">Multi-pass membrane protein</topology>
    </subcellularLocation>
</comment>
<dbReference type="PANTHER" id="PTHR10924:SF6">
    <property type="entry name" value="SOLUTE CARRIER FAMILY 49 MEMBER A3"/>
    <property type="match status" value="1"/>
</dbReference>
<sequence length="488" mass="53709">MFGRKKNQDMSDSESGRTTVVDPYTFPLKTYPQAWFALFLLVLLRTAISVFQFTFSVVPTLTGEIFDVSLTFVNWLANIQGVMYVIMSFFTGWIFQRLGVKKSLLLAGLLNAVGSSIRSVGITLKPPSYIVTMIGQIIGSSSAPLALNIMTTFAATWFTDNMRATAGMFVGTYILVNFLYSIAFLPYNYNSTASNYGAILGMFMIPNLVTGLDKLPMVVHIVSGISVACFLPLLIMPTKPPTPPSRATTEGSTPSFFAGIRMLAKNYNFWILFLVHGLNVGLSIAFGSIFTQVISPYGYTDAQAGQMNAVAFFAGTLGCSIAGPVLDTTKQHKLFLRLISPMAFVTDIGFIFMNSYASILFVLSMNQFFLSFLVPVVIELSSETSYPVHDATSNSIMWQGCQTFGFLFVLAMDLLRDPNGSPKNNMHRALILQAGLAGAMMLLSLVFSGRMLRTEAIEKLKQDELNEKQVQCTCHNDEDVDLEINSNI</sequence>
<evidence type="ECO:0000313" key="7">
    <source>
        <dbReference type="Proteomes" id="UP001473302"/>
    </source>
</evidence>
<keyword evidence="4 5" id="KW-0472">Membrane</keyword>
<feature type="transmembrane region" description="Helical" evidence="5">
    <location>
        <begin position="334"/>
        <end position="353"/>
    </location>
</feature>
<feature type="transmembrane region" description="Helical" evidence="5">
    <location>
        <begin position="34"/>
        <end position="55"/>
    </location>
</feature>
<accession>A0ABP9YKU0</accession>
<keyword evidence="7" id="KW-1185">Reference proteome</keyword>
<feature type="transmembrane region" description="Helical" evidence="5">
    <location>
        <begin position="75"/>
        <end position="95"/>
    </location>
</feature>
<feature type="transmembrane region" description="Helical" evidence="5">
    <location>
        <begin position="166"/>
        <end position="187"/>
    </location>
</feature>
<feature type="transmembrane region" description="Helical" evidence="5">
    <location>
        <begin position="217"/>
        <end position="236"/>
    </location>
</feature>